<comment type="caution">
    <text evidence="2">The sequence shown here is derived from an EMBL/GenBank/DDBJ whole genome shotgun (WGS) entry which is preliminary data.</text>
</comment>
<dbReference type="OrthoDB" id="2195370at2759"/>
<organism evidence="2 3">
    <name type="scientific">Pseudoloma neurophilia</name>
    <dbReference type="NCBI Taxonomy" id="146866"/>
    <lineage>
        <taxon>Eukaryota</taxon>
        <taxon>Fungi</taxon>
        <taxon>Fungi incertae sedis</taxon>
        <taxon>Microsporidia</taxon>
        <taxon>Pseudoloma</taxon>
    </lineage>
</organism>
<name>A0A0R0LQQ8_9MICR</name>
<reference evidence="2 3" key="1">
    <citation type="submission" date="2015-07" db="EMBL/GenBank/DDBJ databases">
        <title>The genome of Pseudoloma neurophilia, a relevant intracellular parasite of the zebrafish.</title>
        <authorList>
            <person name="Ndikumana S."/>
            <person name="Pelin A."/>
            <person name="Sanders J."/>
            <person name="Corradi N."/>
        </authorList>
    </citation>
    <scope>NUCLEOTIDE SEQUENCE [LARGE SCALE GENOMIC DNA]</scope>
    <source>
        <strain evidence="2 3">MK1</strain>
    </source>
</reference>
<feature type="compositionally biased region" description="Basic and acidic residues" evidence="1">
    <location>
        <begin position="143"/>
        <end position="166"/>
    </location>
</feature>
<evidence type="ECO:0000256" key="1">
    <source>
        <dbReference type="SAM" id="MobiDB-lite"/>
    </source>
</evidence>
<feature type="region of interest" description="Disordered" evidence="1">
    <location>
        <begin position="143"/>
        <end position="173"/>
    </location>
</feature>
<dbReference type="AlphaFoldDB" id="A0A0R0LQQ8"/>
<accession>A0A0R0LQQ8</accession>
<dbReference type="Proteomes" id="UP000051530">
    <property type="component" value="Unassembled WGS sequence"/>
</dbReference>
<evidence type="ECO:0000313" key="2">
    <source>
        <dbReference type="EMBL" id="KRH91798.1"/>
    </source>
</evidence>
<proteinExistence type="predicted"/>
<feature type="non-terminal residue" evidence="2">
    <location>
        <position position="173"/>
    </location>
</feature>
<protein>
    <submittedName>
        <fullName evidence="2">Uncharacterized protein</fullName>
    </submittedName>
</protein>
<dbReference type="EMBL" id="LGUB01001515">
    <property type="protein sequence ID" value="KRH91798.1"/>
    <property type="molecule type" value="Genomic_DNA"/>
</dbReference>
<sequence length="173" mass="20180">MKQKITDLDELLSNFNNNTSISVIKTIHNDLKTKRTALTTNILEEFLNNDRHFLNCLNNHKKLIKYKKLINDNLKSYKSAISSIDSFDNIETLVDQEKLDALKQQLTACKDDLSFFLTKTRYHVETIDCNLFSDIERTVERTKQSEHKKTKDLNSKNYDVSKDHSISNDYDVS</sequence>
<evidence type="ECO:0000313" key="3">
    <source>
        <dbReference type="Proteomes" id="UP000051530"/>
    </source>
</evidence>
<dbReference type="VEuPathDB" id="MicrosporidiaDB:M153_2439900054"/>
<gene>
    <name evidence="2" type="ORF">M153_2439900054</name>
</gene>
<keyword evidence="3" id="KW-1185">Reference proteome</keyword>